<accession>A0ABR9UN08</accession>
<dbReference type="EMBL" id="JADEWN010000007">
    <property type="protein sequence ID" value="MBE9189661.1"/>
    <property type="molecule type" value="Genomic_DNA"/>
</dbReference>
<name>A0ABR9UN08_9CHRO</name>
<sequence>MRIPEDAIIPEDKITRYLLVHKTRSDKSKFLAQAGFTQDNPKALREAIQSLVATGETIEDRSNEYGTFYQVSGQLTGVNGITLAVVTIWLQRQIDGKFQFVTLKPRKET</sequence>
<evidence type="ECO:0000259" key="1">
    <source>
        <dbReference type="Pfam" id="PF21814"/>
    </source>
</evidence>
<dbReference type="Pfam" id="PF21814">
    <property type="entry name" value="DUF6883"/>
    <property type="match status" value="1"/>
</dbReference>
<comment type="caution">
    <text evidence="2">The sequence shown here is derived from an EMBL/GenBank/DDBJ whole genome shotgun (WGS) entry which is preliminary data.</text>
</comment>
<organism evidence="2 3">
    <name type="scientific">Gloeocapsopsis crepidinum LEGE 06123</name>
    <dbReference type="NCBI Taxonomy" id="588587"/>
    <lineage>
        <taxon>Bacteria</taxon>
        <taxon>Bacillati</taxon>
        <taxon>Cyanobacteriota</taxon>
        <taxon>Cyanophyceae</taxon>
        <taxon>Oscillatoriophycideae</taxon>
        <taxon>Chroococcales</taxon>
        <taxon>Chroococcaceae</taxon>
        <taxon>Gloeocapsopsis</taxon>
    </lineage>
</organism>
<keyword evidence="3" id="KW-1185">Reference proteome</keyword>
<gene>
    <name evidence="2" type="ORF">IQ230_04635</name>
</gene>
<protein>
    <recommendedName>
        <fullName evidence="1">DUF6883 domain-containing protein</fullName>
    </recommendedName>
</protein>
<dbReference type="InterPro" id="IPR049250">
    <property type="entry name" value="DUF6883"/>
</dbReference>
<feature type="domain" description="DUF6883" evidence="1">
    <location>
        <begin position="5"/>
        <end position="106"/>
    </location>
</feature>
<reference evidence="2 3" key="1">
    <citation type="submission" date="2020-10" db="EMBL/GenBank/DDBJ databases">
        <authorList>
            <person name="Castelo-Branco R."/>
            <person name="Eusebio N."/>
            <person name="Adriana R."/>
            <person name="Vieira A."/>
            <person name="Brugerolle De Fraissinette N."/>
            <person name="Rezende De Castro R."/>
            <person name="Schneider M.P."/>
            <person name="Vasconcelos V."/>
            <person name="Leao P.N."/>
        </authorList>
    </citation>
    <scope>NUCLEOTIDE SEQUENCE [LARGE SCALE GENOMIC DNA]</scope>
    <source>
        <strain evidence="2 3">LEGE 06123</strain>
    </source>
</reference>
<evidence type="ECO:0000313" key="2">
    <source>
        <dbReference type="EMBL" id="MBE9189661.1"/>
    </source>
</evidence>
<dbReference type="RefSeq" id="WP_193930889.1">
    <property type="nucleotide sequence ID" value="NZ_CAWPMZ010000128.1"/>
</dbReference>
<proteinExistence type="predicted"/>
<evidence type="ECO:0000313" key="3">
    <source>
        <dbReference type="Proteomes" id="UP000651156"/>
    </source>
</evidence>
<dbReference type="Proteomes" id="UP000651156">
    <property type="component" value="Unassembled WGS sequence"/>
</dbReference>